<dbReference type="PROSITE" id="PS50931">
    <property type="entry name" value="HTH_LYSR"/>
    <property type="match status" value="1"/>
</dbReference>
<name>A0A0S2KEN4_9GAMM</name>
<dbReference type="InterPro" id="IPR036390">
    <property type="entry name" value="WH_DNA-bd_sf"/>
</dbReference>
<dbReference type="PANTHER" id="PTHR30126">
    <property type="entry name" value="HTH-TYPE TRANSCRIPTIONAL REGULATOR"/>
    <property type="match status" value="1"/>
</dbReference>
<keyword evidence="2" id="KW-0805">Transcription regulation</keyword>
<dbReference type="EMBL" id="CP013189">
    <property type="protein sequence ID" value="ALO46765.1"/>
    <property type="molecule type" value="Genomic_DNA"/>
</dbReference>
<reference evidence="6 7" key="1">
    <citation type="submission" date="2015-11" db="EMBL/GenBank/DDBJ databases">
        <authorList>
            <person name="Zhang Y."/>
            <person name="Guo Z."/>
        </authorList>
    </citation>
    <scope>NUCLEOTIDE SEQUENCE [LARGE SCALE GENOMIC DNA]</scope>
    <source>
        <strain evidence="6 7">KCTC 32221</strain>
    </source>
</reference>
<keyword evidence="7" id="KW-1185">Reference proteome</keyword>
<organism evidence="6 7">
    <name type="scientific">Pseudohongiella spirulinae</name>
    <dbReference type="NCBI Taxonomy" id="1249552"/>
    <lineage>
        <taxon>Bacteria</taxon>
        <taxon>Pseudomonadati</taxon>
        <taxon>Pseudomonadota</taxon>
        <taxon>Gammaproteobacteria</taxon>
        <taxon>Pseudomonadales</taxon>
        <taxon>Pseudohongiellaceae</taxon>
        <taxon>Pseudohongiella</taxon>
    </lineage>
</organism>
<protein>
    <submittedName>
        <fullName evidence="6">Transcriptional regulator</fullName>
    </submittedName>
</protein>
<dbReference type="Proteomes" id="UP000065641">
    <property type="component" value="Chromosome"/>
</dbReference>
<dbReference type="Pfam" id="PF00126">
    <property type="entry name" value="HTH_1"/>
    <property type="match status" value="1"/>
</dbReference>
<proteinExistence type="inferred from homology"/>
<dbReference type="GO" id="GO:0000976">
    <property type="term" value="F:transcription cis-regulatory region binding"/>
    <property type="evidence" value="ECO:0007669"/>
    <property type="project" value="TreeGrafter"/>
</dbReference>
<dbReference type="KEGG" id="pspi:PS2015_2127"/>
<sequence length="329" mass="36641">MIYLQINIAKSGIVARVSLGFNMDLKDLKMFLHLSRTLHFGKSSRELHISASGLTRAIQRLEQECGATLFERDKRTVKLTEQGAMLRDFASDVTDRWAVLSEQLHDDGQVHGVLSLFCSVTASYSFLHALLQRFRNEYPRVELQLHTGDSAQAIARVADGMDSLAIAARPERLPENISFLPLGESPLVCIGPATECPLRDRLNEARALDNYNWQQIPLIVSETGLSRIRLEQWFQERSIRPRIYAQVSGHEAMVSMVSLGFGLAVVPRVVVDSSPVGDLIEVLPLMPELEPFTIGLCALHRKLSNPLVKAFWGIAETSVAPLQAQTKCV</sequence>
<gene>
    <name evidence="6" type="ORF">PS2015_2127</name>
</gene>
<dbReference type="SUPFAM" id="SSF53850">
    <property type="entry name" value="Periplasmic binding protein-like II"/>
    <property type="match status" value="1"/>
</dbReference>
<dbReference type="STRING" id="1249552.PS2015_2127"/>
<dbReference type="InterPro" id="IPR036388">
    <property type="entry name" value="WH-like_DNA-bd_sf"/>
</dbReference>
<dbReference type="InterPro" id="IPR000847">
    <property type="entry name" value="LysR_HTH_N"/>
</dbReference>
<feature type="domain" description="HTH lysR-type" evidence="5">
    <location>
        <begin position="23"/>
        <end position="80"/>
    </location>
</feature>
<evidence type="ECO:0000256" key="2">
    <source>
        <dbReference type="ARBA" id="ARBA00023015"/>
    </source>
</evidence>
<dbReference type="Pfam" id="PF03466">
    <property type="entry name" value="LysR_substrate"/>
    <property type="match status" value="1"/>
</dbReference>
<keyword evidence="3" id="KW-0238">DNA-binding</keyword>
<dbReference type="GO" id="GO:0003700">
    <property type="term" value="F:DNA-binding transcription factor activity"/>
    <property type="evidence" value="ECO:0007669"/>
    <property type="project" value="InterPro"/>
</dbReference>
<dbReference type="InterPro" id="IPR005119">
    <property type="entry name" value="LysR_subst-bd"/>
</dbReference>
<comment type="similarity">
    <text evidence="1">Belongs to the LysR transcriptional regulatory family.</text>
</comment>
<dbReference type="NCBIfam" id="NF008722">
    <property type="entry name" value="PRK11716.1"/>
    <property type="match status" value="1"/>
</dbReference>
<keyword evidence="4" id="KW-0804">Transcription</keyword>
<dbReference type="PANTHER" id="PTHR30126:SF81">
    <property type="entry name" value="HTH-TYPE TRANSCRIPTIONAL REGULATOR ILVY"/>
    <property type="match status" value="1"/>
</dbReference>
<evidence type="ECO:0000259" key="5">
    <source>
        <dbReference type="PROSITE" id="PS50931"/>
    </source>
</evidence>
<accession>A0A0S2KEN4</accession>
<evidence type="ECO:0000256" key="3">
    <source>
        <dbReference type="ARBA" id="ARBA00023125"/>
    </source>
</evidence>
<evidence type="ECO:0000256" key="1">
    <source>
        <dbReference type="ARBA" id="ARBA00009437"/>
    </source>
</evidence>
<evidence type="ECO:0000256" key="4">
    <source>
        <dbReference type="ARBA" id="ARBA00023163"/>
    </source>
</evidence>
<dbReference type="SUPFAM" id="SSF46785">
    <property type="entry name" value="Winged helix' DNA-binding domain"/>
    <property type="match status" value="1"/>
</dbReference>
<dbReference type="PATRIC" id="fig|1249552.3.peg.2141"/>
<evidence type="ECO:0000313" key="7">
    <source>
        <dbReference type="Proteomes" id="UP000065641"/>
    </source>
</evidence>
<dbReference type="Gene3D" id="3.40.190.290">
    <property type="match status" value="1"/>
</dbReference>
<evidence type="ECO:0000313" key="6">
    <source>
        <dbReference type="EMBL" id="ALO46765.1"/>
    </source>
</evidence>
<dbReference type="Gene3D" id="1.10.10.10">
    <property type="entry name" value="Winged helix-like DNA-binding domain superfamily/Winged helix DNA-binding domain"/>
    <property type="match status" value="1"/>
</dbReference>
<dbReference type="CDD" id="cd08430">
    <property type="entry name" value="PBP2_IlvY"/>
    <property type="match status" value="1"/>
</dbReference>
<dbReference type="AlphaFoldDB" id="A0A0S2KEN4"/>
<dbReference type="InterPro" id="IPR037404">
    <property type="entry name" value="IlvY_PBP2"/>
</dbReference>